<dbReference type="GO" id="GO:0005634">
    <property type="term" value="C:nucleus"/>
    <property type="evidence" value="ECO:0007669"/>
    <property type="project" value="UniProtKB-SubCell"/>
</dbReference>
<comment type="similarity">
    <text evidence="3">Belongs to the activator 1 small subunits family. CTF18 subfamily.</text>
</comment>
<feature type="region of interest" description="Disordered" evidence="4">
    <location>
        <begin position="78"/>
        <end position="99"/>
    </location>
</feature>
<feature type="compositionally biased region" description="Acidic residues" evidence="4">
    <location>
        <begin position="21"/>
        <end position="30"/>
    </location>
</feature>
<feature type="region of interest" description="Disordered" evidence="4">
    <location>
        <begin position="472"/>
        <end position="498"/>
    </location>
</feature>
<dbReference type="InterPro" id="IPR053016">
    <property type="entry name" value="CTF18-RFC_complex"/>
</dbReference>
<feature type="region of interest" description="Disordered" evidence="4">
    <location>
        <begin position="1"/>
        <end position="33"/>
    </location>
</feature>
<evidence type="ECO:0000256" key="1">
    <source>
        <dbReference type="ARBA" id="ARBA00004123"/>
    </source>
</evidence>
<comment type="subcellular location">
    <subcellularLocation>
        <location evidence="1">Nucleus</location>
    </subcellularLocation>
</comment>
<evidence type="ECO:0000256" key="2">
    <source>
        <dbReference type="ARBA" id="ARBA00023242"/>
    </source>
</evidence>
<dbReference type="GO" id="GO:0005524">
    <property type="term" value="F:ATP binding"/>
    <property type="evidence" value="ECO:0007669"/>
    <property type="project" value="InterPro"/>
</dbReference>
<dbReference type="InParanoid" id="A0A168TCM4"/>
<feature type="compositionally biased region" description="Low complexity" evidence="4">
    <location>
        <begin position="130"/>
        <end position="155"/>
    </location>
</feature>
<dbReference type="EMBL" id="LT555210">
    <property type="protein sequence ID" value="SAM09839.1"/>
    <property type="molecule type" value="Genomic_DNA"/>
</dbReference>
<dbReference type="GO" id="GO:0016887">
    <property type="term" value="F:ATP hydrolysis activity"/>
    <property type="evidence" value="ECO:0007669"/>
    <property type="project" value="InterPro"/>
</dbReference>
<proteinExistence type="inferred from homology"/>
<sequence length="612" mass="69097">MTSDPPPNPRNTTKSGFADWDLGDSDDDQEDKLFHDDVGEDTVFGLDDYLEQQKQQQGKDDLAIGEHTGMELDYNDDEHLLYPRSPSPKPTANSNKRIMTHDDQDDDVEMELFQWMDSMDNNGMDPELASLLNDRNGSSSDNNNNNMPSSSKLLLTNIDTSIQQQQQQQQQPRRDFSKPPETGGFLTASCPRTGKPIYFPLQLKPSTTVSSTSSGWLKQKNIQLLTTPIRLMFEQLDLEHKEKIQQAKLEEHQLYRRKMKKKKQIQAESQALWVEKYRPSIFMDLLGDQRVNRDALRWVKQWDYCVFGKKPQHESQRDKALRQYKATFGNTMGQQYEKKYDKQANDNNSNNNNAEKPKDTLLRPDRKILLLSGPPGFGKTTLAHVIGKQAGYNIVEVNASDDRTGEVVKTKIKSALEMQAILRNTDDKGGTTMYTKPNILIIDEIDGASAGGGADSFIKQLVDLASIEATAANDKSPSSSSSSSAGFHTKKPANNKKKKQPLLRPIICICNDVYAPVLRPLRMIAHHIPFRKVPNLNVARRLQEISQSEGLDTDLRALSLLAEMTDGDLRSLSSSGQEDKCMEEVDVVTISYKYHEGFSNAVRKPMPVHLFF</sequence>
<evidence type="ECO:0000313" key="6">
    <source>
        <dbReference type="EMBL" id="SAM09839.1"/>
    </source>
</evidence>
<dbReference type="Proteomes" id="UP000078561">
    <property type="component" value="Unassembled WGS sequence"/>
</dbReference>
<dbReference type="Gene3D" id="3.40.50.300">
    <property type="entry name" value="P-loop containing nucleotide triphosphate hydrolases"/>
    <property type="match status" value="1"/>
</dbReference>
<protein>
    <recommendedName>
        <fullName evidence="5">AAA+ ATPase domain-containing protein</fullName>
    </recommendedName>
</protein>
<dbReference type="SMART" id="SM00382">
    <property type="entry name" value="AAA"/>
    <property type="match status" value="1"/>
</dbReference>
<dbReference type="PANTHER" id="PTHR46765:SF1">
    <property type="entry name" value="P-LOOP CONTAINING NUCLEOSIDE TRIPHOSPHATE HYDROLASES SUPERFAMILY PROTEIN"/>
    <property type="match status" value="1"/>
</dbReference>
<keyword evidence="2" id="KW-0539">Nucleus</keyword>
<dbReference type="PANTHER" id="PTHR46765">
    <property type="entry name" value="P-LOOP CONTAINING NUCLEOSIDE TRIPHOSPHATE HYDROLASES SUPERFAMILY PROTEIN"/>
    <property type="match status" value="1"/>
</dbReference>
<dbReference type="OrthoDB" id="2195431at2759"/>
<evidence type="ECO:0000256" key="3">
    <source>
        <dbReference type="ARBA" id="ARBA00043975"/>
    </source>
</evidence>
<dbReference type="SUPFAM" id="SSF52540">
    <property type="entry name" value="P-loop containing nucleoside triphosphate hydrolases"/>
    <property type="match status" value="1"/>
</dbReference>
<gene>
    <name evidence="6" type="primary">ABSGL_15548.1 scaffold 17607</name>
</gene>
<evidence type="ECO:0000256" key="4">
    <source>
        <dbReference type="SAM" id="MobiDB-lite"/>
    </source>
</evidence>
<dbReference type="CDD" id="cd00009">
    <property type="entry name" value="AAA"/>
    <property type="match status" value="1"/>
</dbReference>
<feature type="domain" description="AAA+ ATPase" evidence="5">
    <location>
        <begin position="365"/>
        <end position="534"/>
    </location>
</feature>
<dbReference type="Pfam" id="PF00004">
    <property type="entry name" value="AAA"/>
    <property type="match status" value="1"/>
</dbReference>
<feature type="region of interest" description="Disordered" evidence="4">
    <location>
        <begin position="118"/>
        <end position="189"/>
    </location>
</feature>
<feature type="compositionally biased region" description="Basic residues" evidence="4">
    <location>
        <begin position="488"/>
        <end position="498"/>
    </location>
</feature>
<dbReference type="InterPro" id="IPR003959">
    <property type="entry name" value="ATPase_AAA_core"/>
</dbReference>
<dbReference type="InterPro" id="IPR003593">
    <property type="entry name" value="AAA+_ATPase"/>
</dbReference>
<keyword evidence="7" id="KW-1185">Reference proteome</keyword>
<evidence type="ECO:0000259" key="5">
    <source>
        <dbReference type="SMART" id="SM00382"/>
    </source>
</evidence>
<evidence type="ECO:0000313" key="7">
    <source>
        <dbReference type="Proteomes" id="UP000078561"/>
    </source>
</evidence>
<organism evidence="6">
    <name type="scientific">Absidia glauca</name>
    <name type="common">Pin mould</name>
    <dbReference type="NCBI Taxonomy" id="4829"/>
    <lineage>
        <taxon>Eukaryota</taxon>
        <taxon>Fungi</taxon>
        <taxon>Fungi incertae sedis</taxon>
        <taxon>Mucoromycota</taxon>
        <taxon>Mucoromycotina</taxon>
        <taxon>Mucoromycetes</taxon>
        <taxon>Mucorales</taxon>
        <taxon>Cunninghamellaceae</taxon>
        <taxon>Absidia</taxon>
    </lineage>
</organism>
<dbReference type="AlphaFoldDB" id="A0A168TCM4"/>
<dbReference type="STRING" id="4829.A0A168TCM4"/>
<reference evidence="6" key="1">
    <citation type="submission" date="2016-04" db="EMBL/GenBank/DDBJ databases">
        <authorList>
            <person name="Evans L.H."/>
            <person name="Alamgir A."/>
            <person name="Owens N."/>
            <person name="Weber N.D."/>
            <person name="Virtaneva K."/>
            <person name="Barbian K."/>
            <person name="Babar A."/>
            <person name="Rosenke K."/>
        </authorList>
    </citation>
    <scope>NUCLEOTIDE SEQUENCE [LARGE SCALE GENOMIC DNA]</scope>
    <source>
        <strain evidence="6">CBS 101.48</strain>
    </source>
</reference>
<name>A0A168TCM4_ABSGL</name>
<accession>A0A168TCM4</accession>
<dbReference type="InterPro" id="IPR027417">
    <property type="entry name" value="P-loop_NTPase"/>
</dbReference>